<comment type="caution">
    <text evidence="1">The sequence shown here is derived from an EMBL/GenBank/DDBJ whole genome shotgun (WGS) entry which is preliminary data.</text>
</comment>
<evidence type="ECO:0000313" key="2">
    <source>
        <dbReference type="Proteomes" id="UP000004506"/>
    </source>
</evidence>
<evidence type="ECO:0000313" key="1">
    <source>
        <dbReference type="EMBL" id="EDU57281.1"/>
    </source>
</evidence>
<sequence>MKSYNHTLFLLLFKKLTINLNADGMNKRLNSPHYATIRIKQAQSSNHFLYLNR</sequence>
<organism evidence="1 2">
    <name type="scientific">Providencia stuartii ATCC 25827</name>
    <dbReference type="NCBI Taxonomy" id="471874"/>
    <lineage>
        <taxon>Bacteria</taxon>
        <taxon>Pseudomonadati</taxon>
        <taxon>Pseudomonadota</taxon>
        <taxon>Gammaproteobacteria</taxon>
        <taxon>Enterobacterales</taxon>
        <taxon>Morganellaceae</taxon>
        <taxon>Providencia</taxon>
    </lineage>
</organism>
<dbReference type="AlphaFoldDB" id="A0AA86YNH2"/>
<reference evidence="2" key="2">
    <citation type="submission" date="2008-04" db="EMBL/GenBank/DDBJ databases">
        <title>Draft genome sequence of Providencia stuartii(ATCC 25827).</title>
        <authorList>
            <person name="Sudarsanam P."/>
            <person name="Ley R."/>
            <person name="Guruge J."/>
            <person name="Turnbaugh P.J."/>
            <person name="Mahowald M."/>
            <person name="Liep D."/>
            <person name="Gordon J."/>
        </authorList>
    </citation>
    <scope>NUCLEOTIDE SEQUENCE [LARGE SCALE GENOMIC DNA]</scope>
    <source>
        <strain evidence="2">ATCC 25827</strain>
    </source>
</reference>
<name>A0AA86YNH2_PROST</name>
<gene>
    <name evidence="1" type="ORF">PROSTU_04522</name>
</gene>
<reference evidence="2" key="1">
    <citation type="submission" date="2008-04" db="EMBL/GenBank/DDBJ databases">
        <title>Draft genome sequence of Providencia stuartii (ATCC 25827).</title>
        <authorList>
            <person name="Sudarsanam P."/>
            <person name="Ley R."/>
            <person name="Guruge J."/>
            <person name="Turnbaugh P.J."/>
            <person name="Mahowald M."/>
            <person name="Liep D."/>
            <person name="Gordon J."/>
        </authorList>
    </citation>
    <scope>NUCLEOTIDE SEQUENCE [LARGE SCALE GENOMIC DNA]</scope>
    <source>
        <strain evidence="2">ATCC 25827</strain>
    </source>
</reference>
<protein>
    <submittedName>
        <fullName evidence="1">Uncharacterized protein</fullName>
    </submittedName>
</protein>
<reference evidence="1 2" key="3">
    <citation type="submission" date="2008-05" db="EMBL/GenBank/DDBJ databases">
        <authorList>
            <person name="Fulton L."/>
            <person name="Clifton S."/>
            <person name="Fulton B."/>
            <person name="Xu J."/>
            <person name="Minx P."/>
            <person name="Pepin K.H."/>
            <person name="Johnson M."/>
            <person name="Thiruvilangam P."/>
            <person name="Bhonagiri V."/>
            <person name="Nash W.E."/>
            <person name="Mardis E.R."/>
            <person name="Wilson R.K."/>
        </authorList>
    </citation>
    <scope>NUCLEOTIDE SEQUENCE [LARGE SCALE GENOMIC DNA]</scope>
    <source>
        <strain evidence="1 2">ATCC 25827</strain>
    </source>
</reference>
<dbReference type="Proteomes" id="UP000004506">
    <property type="component" value="Unassembled WGS sequence"/>
</dbReference>
<accession>A0AA86YNH2</accession>
<proteinExistence type="predicted"/>
<dbReference type="EMBL" id="ABJD02000118">
    <property type="protein sequence ID" value="EDU57281.1"/>
    <property type="molecule type" value="Genomic_DNA"/>
</dbReference>